<dbReference type="EMBL" id="FCNZ02000013">
    <property type="protein sequence ID" value="SAL61858.1"/>
    <property type="molecule type" value="Genomic_DNA"/>
</dbReference>
<protein>
    <submittedName>
        <fullName evidence="1">Uncharacterized protein</fullName>
    </submittedName>
</protein>
<evidence type="ECO:0000313" key="2">
    <source>
        <dbReference type="Proteomes" id="UP000054717"/>
    </source>
</evidence>
<evidence type="ECO:0000313" key="1">
    <source>
        <dbReference type="EMBL" id="SAL61858.1"/>
    </source>
</evidence>
<accession>A0A158IZ42</accession>
<organism evidence="1 2">
    <name type="scientific">Caballeronia telluris</name>
    <dbReference type="NCBI Taxonomy" id="326475"/>
    <lineage>
        <taxon>Bacteria</taxon>
        <taxon>Pseudomonadati</taxon>
        <taxon>Pseudomonadota</taxon>
        <taxon>Betaproteobacteria</taxon>
        <taxon>Burkholderiales</taxon>
        <taxon>Burkholderiaceae</taxon>
        <taxon>Caballeronia</taxon>
    </lineage>
</organism>
<comment type="caution">
    <text evidence="1">The sequence shown here is derived from an EMBL/GenBank/DDBJ whole genome shotgun (WGS) entry which is preliminary data.</text>
</comment>
<name>A0A158IZ42_9BURK</name>
<dbReference type="STRING" id="326475.AWB66_03592"/>
<gene>
    <name evidence="1" type="ORF">AWB66_03592</name>
</gene>
<dbReference type="InterPro" id="IPR054044">
    <property type="entry name" value="PFIN"/>
</dbReference>
<dbReference type="Pfam" id="PF22162">
    <property type="entry name" value="PFIN"/>
    <property type="match status" value="1"/>
</dbReference>
<dbReference type="Proteomes" id="UP000054717">
    <property type="component" value="Unassembled WGS sequence"/>
</dbReference>
<proteinExistence type="predicted"/>
<sequence length="197" mass="22162">MSLSRTVTRVYKFHLTSVRMECARPRLFSMSIDTAMIAPAAAEAVWIVRLQGHALYDFVRLKRVFTGRDSRHQVVLVDVKRLLECADRDETDYVLTAVSDWHAGKVKGIREFLDPDNPRVPEMPYVTISARRAPGLLGLIGVHREGVVSFRNGQHRARYLAHAGALCMPVEVHEREAELLRQMCAASGEASSEYGDI</sequence>
<dbReference type="AlphaFoldDB" id="A0A158IZ42"/>
<reference evidence="1" key="1">
    <citation type="submission" date="2016-01" db="EMBL/GenBank/DDBJ databases">
        <authorList>
            <person name="Peeters Charlotte."/>
        </authorList>
    </citation>
    <scope>NUCLEOTIDE SEQUENCE</scope>
    <source>
        <strain evidence="1">LMG 22936</strain>
    </source>
</reference>
<keyword evidence="2" id="KW-1185">Reference proteome</keyword>